<feature type="non-terminal residue" evidence="2">
    <location>
        <position position="1"/>
    </location>
</feature>
<sequence length="265" mass="29378">TLLIRKLFIRFSLPSVIVQVFSSSLIGPDPPPFIAGFDPYPMSVGMAPLTAAVSREVEIEEGDELFIGSPPPALVAEAEPANEAEVTRIMGAESDYTGNCLFRCIQTKCPHPQAHQAFVILNKALKVLQGLDKAELQAMREAAQWRRLQGISMEGDDELLVHEVEVKVPPKRDEWMTTLPPESKLHKRHNRFLSFGINPSILLCIFHCVTKQSARSNKNAKEGRGDTSVWTDTPLELAQKANTHYLEAYNEAAALASNEEENTKS</sequence>
<feature type="non-terminal residue" evidence="2">
    <location>
        <position position="265"/>
    </location>
</feature>
<organism evidence="2 3">
    <name type="scientific">Gossypium mustelinum</name>
    <name type="common">Cotton</name>
    <name type="synonym">Gossypium caicoense</name>
    <dbReference type="NCBI Taxonomy" id="34275"/>
    <lineage>
        <taxon>Eukaryota</taxon>
        <taxon>Viridiplantae</taxon>
        <taxon>Streptophyta</taxon>
        <taxon>Embryophyta</taxon>
        <taxon>Tracheophyta</taxon>
        <taxon>Spermatophyta</taxon>
        <taxon>Magnoliopsida</taxon>
        <taxon>eudicotyledons</taxon>
        <taxon>Gunneridae</taxon>
        <taxon>Pentapetalae</taxon>
        <taxon>rosids</taxon>
        <taxon>malvids</taxon>
        <taxon>Malvales</taxon>
        <taxon>Malvaceae</taxon>
        <taxon>Malvoideae</taxon>
        <taxon>Gossypium</taxon>
    </lineage>
</organism>
<reference evidence="2 3" key="1">
    <citation type="submission" date="2019-07" db="EMBL/GenBank/DDBJ databases">
        <title>WGS assembly of Gossypium mustelinum.</title>
        <authorList>
            <person name="Chen Z.J."/>
            <person name="Sreedasyam A."/>
            <person name="Ando A."/>
            <person name="Song Q."/>
            <person name="De L."/>
            <person name="Hulse-Kemp A."/>
            <person name="Ding M."/>
            <person name="Ye W."/>
            <person name="Kirkbride R."/>
            <person name="Jenkins J."/>
            <person name="Plott C."/>
            <person name="Lovell J."/>
            <person name="Lin Y.-M."/>
            <person name="Vaughn R."/>
            <person name="Liu B."/>
            <person name="Li W."/>
            <person name="Simpson S."/>
            <person name="Scheffler B."/>
            <person name="Saski C."/>
            <person name="Grover C."/>
            <person name="Hu G."/>
            <person name="Conover J."/>
            <person name="Carlson J."/>
            <person name="Shu S."/>
            <person name="Boston L."/>
            <person name="Williams M."/>
            <person name="Peterson D."/>
            <person name="Mcgee K."/>
            <person name="Jones D."/>
            <person name="Wendel J."/>
            <person name="Stelly D."/>
            <person name="Grimwood J."/>
            <person name="Schmutz J."/>
        </authorList>
    </citation>
    <scope>NUCLEOTIDE SEQUENCE [LARGE SCALE GENOMIC DNA]</scope>
    <source>
        <strain evidence="2">1408120.09</strain>
    </source>
</reference>
<name>A0A5D2VGP6_GOSMU</name>
<keyword evidence="3" id="KW-1185">Reference proteome</keyword>
<protein>
    <recommendedName>
        <fullName evidence="1">DUF3752 domain-containing protein</fullName>
    </recommendedName>
</protein>
<dbReference type="AlphaFoldDB" id="A0A5D2VGP6"/>
<dbReference type="Proteomes" id="UP000323597">
    <property type="component" value="Chromosome D04"/>
</dbReference>
<evidence type="ECO:0000259" key="1">
    <source>
        <dbReference type="Pfam" id="PF12572"/>
    </source>
</evidence>
<evidence type="ECO:0000313" key="3">
    <source>
        <dbReference type="Proteomes" id="UP000323597"/>
    </source>
</evidence>
<evidence type="ECO:0000313" key="2">
    <source>
        <dbReference type="EMBL" id="TYI88564.1"/>
    </source>
</evidence>
<accession>A0A5D2VGP6</accession>
<dbReference type="PANTHER" id="PTHR47422:SF1">
    <property type="entry name" value="DNAJ HEAT SHOCK N-TERMINAL DOMAIN-CONTAINING PROTEIN"/>
    <property type="match status" value="1"/>
</dbReference>
<feature type="domain" description="DUF3752" evidence="1">
    <location>
        <begin position="215"/>
        <end position="262"/>
    </location>
</feature>
<dbReference type="EMBL" id="CM017652">
    <property type="protein sequence ID" value="TYI88564.1"/>
    <property type="molecule type" value="Genomic_DNA"/>
</dbReference>
<proteinExistence type="predicted"/>
<dbReference type="PANTHER" id="PTHR47422">
    <property type="entry name" value="DNAJ HEAT SHOCK N-TERMINAL DOMAIN-CONTAINING PROTEIN"/>
    <property type="match status" value="1"/>
</dbReference>
<dbReference type="Pfam" id="PF12572">
    <property type="entry name" value="DUF3752"/>
    <property type="match status" value="1"/>
</dbReference>
<dbReference type="InterPro" id="IPR022226">
    <property type="entry name" value="DUF3752"/>
</dbReference>
<gene>
    <name evidence="2" type="ORF">E1A91_D04G219100v1</name>
</gene>